<reference evidence="2 3" key="1">
    <citation type="journal article" date="2007" name="Proc. Natl. Acad. Sci. U.S.A.">
        <title>Genome and proteome of long-chain alkane degrading Geobacillus thermodenitrificans NG80-2 isolated from a deep-subsurface oil reservoir.</title>
        <authorList>
            <person name="Feng L."/>
            <person name="Wang W."/>
            <person name="Cheng J."/>
            <person name="Ren Y."/>
            <person name="Zhao G."/>
            <person name="Gao C."/>
            <person name="Tang Y."/>
            <person name="Liu X."/>
            <person name="Han W."/>
            <person name="Peng X."/>
            <person name="Liu R."/>
            <person name="Wang L."/>
        </authorList>
    </citation>
    <scope>NUCLEOTIDE SEQUENCE [LARGE SCALE GENOMIC DNA]</scope>
    <source>
        <strain evidence="2 3">NG80-2</strain>
    </source>
</reference>
<gene>
    <name evidence="2" type="ordered locus">GTNG_3424</name>
</gene>
<dbReference type="SUPFAM" id="SSF55729">
    <property type="entry name" value="Acyl-CoA N-acyltransferases (Nat)"/>
    <property type="match status" value="1"/>
</dbReference>
<dbReference type="EMBL" id="CP000557">
    <property type="protein sequence ID" value="ABO68761.1"/>
    <property type="molecule type" value="Genomic_DNA"/>
</dbReference>
<dbReference type="Proteomes" id="UP000001578">
    <property type="component" value="Chromosome"/>
</dbReference>
<protein>
    <recommendedName>
        <fullName evidence="1">N-acetyltransferase domain-containing protein</fullName>
    </recommendedName>
</protein>
<sequence length="144" mass="16651">MIFLEHITIAKLNELDEIVRIDAEVIGDESRRTYIKKAIEEGCCLVAKVNRSIVGFLVYNTHFFECSFISLVVVKPSERRKGYAKSLIKYFENISPTEKIFSSTNQSNERMHRVFLSLGYSKSGFIDNLDEGDPEIIYFKQLKK</sequence>
<dbReference type="AlphaFoldDB" id="A4ITV7"/>
<dbReference type="KEGG" id="gtn:GTNG_3424"/>
<dbReference type="eggNOG" id="COG0456">
    <property type="taxonomic scope" value="Bacteria"/>
</dbReference>
<dbReference type="CDD" id="cd04301">
    <property type="entry name" value="NAT_SF"/>
    <property type="match status" value="1"/>
</dbReference>
<dbReference type="Gene3D" id="3.40.630.30">
    <property type="match status" value="1"/>
</dbReference>
<dbReference type="PROSITE" id="PS51186">
    <property type="entry name" value="GNAT"/>
    <property type="match status" value="1"/>
</dbReference>
<proteinExistence type="predicted"/>
<dbReference type="GO" id="GO:0016747">
    <property type="term" value="F:acyltransferase activity, transferring groups other than amino-acyl groups"/>
    <property type="evidence" value="ECO:0007669"/>
    <property type="project" value="InterPro"/>
</dbReference>
<feature type="domain" description="N-acetyltransferase" evidence="1">
    <location>
        <begin position="5"/>
        <end position="143"/>
    </location>
</feature>
<dbReference type="InterPro" id="IPR016181">
    <property type="entry name" value="Acyl_CoA_acyltransferase"/>
</dbReference>
<organism evidence="2 3">
    <name type="scientific">Geobacillus thermodenitrificans (strain NG80-2)</name>
    <dbReference type="NCBI Taxonomy" id="420246"/>
    <lineage>
        <taxon>Bacteria</taxon>
        <taxon>Bacillati</taxon>
        <taxon>Bacillota</taxon>
        <taxon>Bacilli</taxon>
        <taxon>Bacillales</taxon>
        <taxon>Anoxybacillaceae</taxon>
        <taxon>Geobacillus</taxon>
    </lineage>
</organism>
<dbReference type="Pfam" id="PF00583">
    <property type="entry name" value="Acetyltransf_1"/>
    <property type="match status" value="1"/>
</dbReference>
<accession>A4ITV7</accession>
<dbReference type="InterPro" id="IPR000182">
    <property type="entry name" value="GNAT_dom"/>
</dbReference>
<evidence type="ECO:0000259" key="1">
    <source>
        <dbReference type="PROSITE" id="PS51186"/>
    </source>
</evidence>
<evidence type="ECO:0000313" key="3">
    <source>
        <dbReference type="Proteomes" id="UP000001578"/>
    </source>
</evidence>
<name>A4ITV7_GEOTN</name>
<evidence type="ECO:0000313" key="2">
    <source>
        <dbReference type="EMBL" id="ABO68761.1"/>
    </source>
</evidence>
<dbReference type="HOGENOM" id="CLU_145397_0_0_9"/>